<sequence length="85" mass="10226">MNILELKNILNREHVPAKYISFNKSDKMVSEVTLCLRKQADGRLLYYVQERANREDEKYFNNEHDACLHILKNLKYDYPSTQKYL</sequence>
<evidence type="ECO:0000313" key="1">
    <source>
        <dbReference type="EMBL" id="KGF48415.1"/>
    </source>
</evidence>
<protein>
    <submittedName>
        <fullName evidence="1">Uncharacterized protein</fullName>
    </submittedName>
</protein>
<dbReference type="EMBL" id="JRNT01000002">
    <property type="protein sequence ID" value="KGF48415.1"/>
    <property type="molecule type" value="Genomic_DNA"/>
</dbReference>
<gene>
    <name evidence="1" type="ORF">HMPREF0872_00015</name>
</gene>
<accession>A0A096ANQ6</accession>
<keyword evidence="2" id="KW-1185">Reference proteome</keyword>
<dbReference type="RefSeq" id="WP_038150857.1">
    <property type="nucleotide sequence ID" value="NZ_JRNT01000002.1"/>
</dbReference>
<organism evidence="1 2">
    <name type="scientific">Veillonella montpellierensis DNF00314</name>
    <dbReference type="NCBI Taxonomy" id="1401067"/>
    <lineage>
        <taxon>Bacteria</taxon>
        <taxon>Bacillati</taxon>
        <taxon>Bacillota</taxon>
        <taxon>Negativicutes</taxon>
        <taxon>Veillonellales</taxon>
        <taxon>Veillonellaceae</taxon>
        <taxon>Veillonella</taxon>
    </lineage>
</organism>
<dbReference type="AlphaFoldDB" id="A0A096ANQ6"/>
<proteinExistence type="predicted"/>
<name>A0A096ANQ6_9FIRM</name>
<evidence type="ECO:0000313" key="2">
    <source>
        <dbReference type="Proteomes" id="UP000029628"/>
    </source>
</evidence>
<dbReference type="Proteomes" id="UP000029628">
    <property type="component" value="Unassembled WGS sequence"/>
</dbReference>
<reference evidence="1 2" key="1">
    <citation type="submission" date="2014-07" db="EMBL/GenBank/DDBJ databases">
        <authorList>
            <person name="McCorrison J."/>
            <person name="Sanka R."/>
            <person name="Torralba M."/>
            <person name="Gillis M."/>
            <person name="Haft D.H."/>
            <person name="Methe B."/>
            <person name="Sutton G."/>
            <person name="Nelson K.E."/>
        </authorList>
    </citation>
    <scope>NUCLEOTIDE SEQUENCE [LARGE SCALE GENOMIC DNA]</scope>
    <source>
        <strain evidence="1 2">DNF00314</strain>
    </source>
</reference>
<comment type="caution">
    <text evidence="1">The sequence shown here is derived from an EMBL/GenBank/DDBJ whole genome shotgun (WGS) entry which is preliminary data.</text>
</comment>